<evidence type="ECO:0000256" key="1">
    <source>
        <dbReference type="SAM" id="Coils"/>
    </source>
</evidence>
<feature type="region of interest" description="Disordered" evidence="2">
    <location>
        <begin position="711"/>
        <end position="757"/>
    </location>
</feature>
<organism evidence="3 4">
    <name type="scientific">Teratosphaeria destructans</name>
    <dbReference type="NCBI Taxonomy" id="418781"/>
    <lineage>
        <taxon>Eukaryota</taxon>
        <taxon>Fungi</taxon>
        <taxon>Dikarya</taxon>
        <taxon>Ascomycota</taxon>
        <taxon>Pezizomycotina</taxon>
        <taxon>Dothideomycetes</taxon>
        <taxon>Dothideomycetidae</taxon>
        <taxon>Mycosphaerellales</taxon>
        <taxon>Teratosphaeriaceae</taxon>
        <taxon>Teratosphaeria</taxon>
    </lineage>
</organism>
<dbReference type="Proteomes" id="UP001138500">
    <property type="component" value="Unassembled WGS sequence"/>
</dbReference>
<dbReference type="OrthoDB" id="3888783at2759"/>
<reference evidence="3 4" key="2">
    <citation type="journal article" date="2021" name="Curr. Genet.">
        <title>Genetic response to nitrogen starvation in the aggressive Eucalyptus foliar pathogen Teratosphaeria destructans.</title>
        <authorList>
            <person name="Havenga M."/>
            <person name="Wingfield B.D."/>
            <person name="Wingfield M.J."/>
            <person name="Dreyer L.L."/>
            <person name="Roets F."/>
            <person name="Aylward J."/>
        </authorList>
    </citation>
    <scope>NUCLEOTIDE SEQUENCE [LARGE SCALE GENOMIC DNA]</scope>
    <source>
        <strain evidence="3">CMW44962</strain>
    </source>
</reference>
<feature type="compositionally biased region" description="Polar residues" evidence="2">
    <location>
        <begin position="563"/>
        <end position="579"/>
    </location>
</feature>
<feature type="region of interest" description="Disordered" evidence="2">
    <location>
        <begin position="473"/>
        <end position="687"/>
    </location>
</feature>
<feature type="compositionally biased region" description="Low complexity" evidence="2">
    <location>
        <begin position="711"/>
        <end position="748"/>
    </location>
</feature>
<gene>
    <name evidence="3" type="ORF">Tdes44962_MAKER06350</name>
</gene>
<feature type="region of interest" description="Disordered" evidence="2">
    <location>
        <begin position="205"/>
        <end position="287"/>
    </location>
</feature>
<name>A0A9W7VXP9_9PEZI</name>
<dbReference type="EMBL" id="RIBY02002622">
    <property type="protein sequence ID" value="KAH9807834.1"/>
    <property type="molecule type" value="Genomic_DNA"/>
</dbReference>
<feature type="compositionally biased region" description="Basic and acidic residues" evidence="2">
    <location>
        <begin position="60"/>
        <end position="78"/>
    </location>
</feature>
<proteinExistence type="predicted"/>
<comment type="caution">
    <text evidence="3">The sequence shown here is derived from an EMBL/GenBank/DDBJ whole genome shotgun (WGS) entry which is preliminary data.</text>
</comment>
<feature type="compositionally biased region" description="Gly residues" evidence="2">
    <location>
        <begin position="844"/>
        <end position="859"/>
    </location>
</feature>
<dbReference type="AlphaFoldDB" id="A0A9W7VXP9"/>
<feature type="compositionally biased region" description="Polar residues" evidence="2">
    <location>
        <begin position="527"/>
        <end position="552"/>
    </location>
</feature>
<feature type="compositionally biased region" description="Polar residues" evidence="2">
    <location>
        <begin position="40"/>
        <end position="59"/>
    </location>
</feature>
<feature type="coiled-coil region" evidence="1">
    <location>
        <begin position="146"/>
        <end position="201"/>
    </location>
</feature>
<sequence length="873" mass="94776">MADDRHGYRGPRIYGVPPPTPQRPQWAVPLEESDAPPQRIGSSQSSSIARGDASGSTEQSRTHDSGDHASLVQRRDQSSDETQARPATSLRNKTSVKNMAQQFQNTGAPLNASIARRVVDSPGRIVTSDIQIPESPEFSKKLNPDLLAWEKKYDDLSKENDDLNQKNDALNKRCEDMERVAKGFRDQLQKVKQENEEMIRMRWKPYGPTQGHSENQHPLPYDNLNPHQSRGLEQVMDGTSPASNYYSGGTTSSRSESQEKQPVPAANGQGASPTVNEKRRTQIKAPQDRLIVSVADLNLTTTEGKAGGQLKSPLPRETIVELRVSLHLLPAIAILSQKYPDKYSIENAHKTIREAMRLASASRKQNPAVSEALLGRCWFYLGVCRIARFILDGTNGRPEICFERAAAKATGVYPEAEKAEQWHAEWRQVMRDMQQRENSRPVSSASSATSFWNGIKRLSGLSWVDKMERRTSVMDEETELGSPREERHEGRPRPQGLGIFAGRIRGKALDEDRHRTPRPSGFERIPTFSTMAESTKSTEVSPTSATSQTSPKMTKPQRVPTYDSASSFNSQAPTPTDESFSPMPVDSEREQREKLMLGRQERWPIHDDSPVEAANASPHRTDVVDATDDQSKPDSSSPRSYDAGDDQIEIGRASGSISSIPSRRTQSMASIENGADRGPGINDADAIFPAPATDRFKRHKSTASYIPPSFAAAAGPSSGASGSASPRSLAKTTGSDTSPSSTASSSSLSGGGSTLLHRRKSSFSNALSPLRALAAGRSAGNTLDSLREAEEGQSPYRSTFGEEGLIQRMKGGWHSGLYGNQADGGESPGGGMGDQPSPRAGFRGLSGGDVAAGGSGEGGETSRPGHDRHGHSC</sequence>
<feature type="compositionally biased region" description="Basic and acidic residues" evidence="2">
    <location>
        <begin position="482"/>
        <end position="492"/>
    </location>
</feature>
<evidence type="ECO:0000256" key="2">
    <source>
        <dbReference type="SAM" id="MobiDB-lite"/>
    </source>
</evidence>
<feature type="region of interest" description="Disordered" evidence="2">
    <location>
        <begin position="816"/>
        <end position="873"/>
    </location>
</feature>
<evidence type="ECO:0000313" key="4">
    <source>
        <dbReference type="Proteomes" id="UP001138500"/>
    </source>
</evidence>
<accession>A0A9W7VXP9</accession>
<feature type="region of interest" description="Disordered" evidence="2">
    <location>
        <begin position="1"/>
        <end position="108"/>
    </location>
</feature>
<keyword evidence="1" id="KW-0175">Coiled coil</keyword>
<keyword evidence="4" id="KW-1185">Reference proteome</keyword>
<feature type="compositionally biased region" description="Polar residues" evidence="2">
    <location>
        <begin position="85"/>
        <end position="108"/>
    </location>
</feature>
<protein>
    <submittedName>
        <fullName evidence="3">Uncharacterized protein</fullName>
    </submittedName>
</protein>
<feature type="compositionally biased region" description="Polar residues" evidence="2">
    <location>
        <begin position="655"/>
        <end position="670"/>
    </location>
</feature>
<feature type="compositionally biased region" description="Basic and acidic residues" evidence="2">
    <location>
        <begin position="586"/>
        <end position="609"/>
    </location>
</feature>
<reference evidence="3 4" key="1">
    <citation type="journal article" date="2018" name="IMA Fungus">
        <title>IMA Genome-F 10: Nine draft genome sequences of Claviceps purpurea s.lat., including C. arundinis, C. humidiphila, and C. cf. spartinae, pseudomolecules for the pitch canker pathogen Fusarium circinatum, draft genome of Davidsoniella eucalypti, Grosmannia galeiformis, Quambalaria eucalypti, and Teratosphaeria destructans.</title>
        <authorList>
            <person name="Wingfield B.D."/>
            <person name="Liu M."/>
            <person name="Nguyen H.D."/>
            <person name="Lane F.A."/>
            <person name="Morgan S.W."/>
            <person name="De Vos L."/>
            <person name="Wilken P.M."/>
            <person name="Duong T.A."/>
            <person name="Aylward J."/>
            <person name="Coetzee M.P."/>
            <person name="Dadej K."/>
            <person name="De Beer Z.W."/>
            <person name="Findlay W."/>
            <person name="Havenga M."/>
            <person name="Kolarik M."/>
            <person name="Menzies J.G."/>
            <person name="Naidoo K."/>
            <person name="Pochopski O."/>
            <person name="Shoukouhi P."/>
            <person name="Santana Q.C."/>
            <person name="Seifert K.A."/>
            <person name="Soal N."/>
            <person name="Steenkamp E.T."/>
            <person name="Tatham C.T."/>
            <person name="van der Nest M.A."/>
            <person name="Wingfield M.J."/>
        </authorList>
    </citation>
    <scope>NUCLEOTIDE SEQUENCE [LARGE SCALE GENOMIC DNA]</scope>
    <source>
        <strain evidence="3">CMW44962</strain>
    </source>
</reference>
<evidence type="ECO:0000313" key="3">
    <source>
        <dbReference type="EMBL" id="KAH9807834.1"/>
    </source>
</evidence>
<feature type="compositionally biased region" description="Polar residues" evidence="2">
    <location>
        <begin position="240"/>
        <end position="255"/>
    </location>
</feature>